<keyword evidence="8" id="KW-0378">Hydrolase</keyword>
<dbReference type="InterPro" id="IPR050344">
    <property type="entry name" value="Peptidase_M1_aminopeptidases"/>
</dbReference>
<dbReference type="GO" id="GO:0008270">
    <property type="term" value="F:zinc ion binding"/>
    <property type="evidence" value="ECO:0007669"/>
    <property type="project" value="InterPro"/>
</dbReference>
<dbReference type="AlphaFoldDB" id="A0A0G1KGN0"/>
<evidence type="ECO:0000256" key="6">
    <source>
        <dbReference type="ARBA" id="ARBA00022670"/>
    </source>
</evidence>
<dbReference type="FunFam" id="1.10.390.10:FF:000006">
    <property type="entry name" value="Puromycin-sensitive aminopeptidase"/>
    <property type="match status" value="1"/>
</dbReference>
<evidence type="ECO:0000256" key="5">
    <source>
        <dbReference type="ARBA" id="ARBA00022438"/>
    </source>
</evidence>
<dbReference type="FunFam" id="2.60.40.1730:FF:000002">
    <property type="entry name" value="Aminopeptidase"/>
    <property type="match status" value="1"/>
</dbReference>
<evidence type="ECO:0000313" key="16">
    <source>
        <dbReference type="EMBL" id="KKT82673.1"/>
    </source>
</evidence>
<evidence type="ECO:0000259" key="14">
    <source>
        <dbReference type="Pfam" id="PF01433"/>
    </source>
</evidence>
<comment type="catalytic activity">
    <reaction evidence="1">
        <text>Release of an N-terminal amino acid, Xaa-|-Yaa- from a peptide, amide or arylamide. Xaa is preferably Ala, but may be most amino acids including Pro (slow action). When a terminal hydrophobic residue is followed by a prolyl residue, the two may be released as an intact Xaa-Pro dipeptide.</text>
        <dbReference type="EC" id="3.4.11.2"/>
    </reaction>
</comment>
<dbReference type="InterPro" id="IPR045357">
    <property type="entry name" value="Aminopeptidase_N-like_N"/>
</dbReference>
<dbReference type="PRINTS" id="PR00756">
    <property type="entry name" value="ALADIPTASE"/>
</dbReference>
<dbReference type="InterPro" id="IPR027268">
    <property type="entry name" value="Peptidase_M4/M1_CTD_sf"/>
</dbReference>
<dbReference type="InterPro" id="IPR034016">
    <property type="entry name" value="M1_APN-typ"/>
</dbReference>
<evidence type="ECO:0000256" key="8">
    <source>
        <dbReference type="ARBA" id="ARBA00022801"/>
    </source>
</evidence>
<dbReference type="EMBL" id="LCJT01000037">
    <property type="protein sequence ID" value="KKT82673.1"/>
    <property type="molecule type" value="Genomic_DNA"/>
</dbReference>
<evidence type="ECO:0000256" key="7">
    <source>
        <dbReference type="ARBA" id="ARBA00022723"/>
    </source>
</evidence>
<evidence type="ECO:0000256" key="13">
    <source>
        <dbReference type="PIRSR" id="PIRSR634016-4"/>
    </source>
</evidence>
<feature type="active site" description="Proton acceptor" evidence="11">
    <location>
        <position position="305"/>
    </location>
</feature>
<comment type="similarity">
    <text evidence="2">Belongs to the peptidase M1 family.</text>
</comment>
<keyword evidence="7 12" id="KW-0479">Metal-binding</keyword>
<feature type="non-terminal residue" evidence="16">
    <location>
        <position position="430"/>
    </location>
</feature>
<keyword evidence="6" id="KW-0645">Protease</keyword>
<feature type="binding site" evidence="12">
    <location>
        <position position="304"/>
    </location>
    <ligand>
        <name>Zn(2+)</name>
        <dbReference type="ChEBI" id="CHEBI:29105"/>
        <note>catalytic</note>
    </ligand>
</feature>
<evidence type="ECO:0000256" key="4">
    <source>
        <dbReference type="ARBA" id="ARBA00015611"/>
    </source>
</evidence>
<feature type="binding site" evidence="12">
    <location>
        <position position="308"/>
    </location>
    <ligand>
        <name>Zn(2+)</name>
        <dbReference type="ChEBI" id="CHEBI:29105"/>
        <note>catalytic</note>
    </ligand>
</feature>
<keyword evidence="10" id="KW-0482">Metalloprotease</keyword>
<dbReference type="GO" id="GO:0005615">
    <property type="term" value="C:extracellular space"/>
    <property type="evidence" value="ECO:0007669"/>
    <property type="project" value="TreeGrafter"/>
</dbReference>
<dbReference type="SUPFAM" id="SSF55486">
    <property type="entry name" value="Metalloproteases ('zincins'), catalytic domain"/>
    <property type="match status" value="1"/>
</dbReference>
<keyword evidence="9 12" id="KW-0862">Zinc</keyword>
<dbReference type="InterPro" id="IPR001930">
    <property type="entry name" value="Peptidase_M1"/>
</dbReference>
<keyword evidence="5 16" id="KW-0031">Aminopeptidase</keyword>
<dbReference type="GO" id="GO:0043171">
    <property type="term" value="P:peptide catabolic process"/>
    <property type="evidence" value="ECO:0007669"/>
    <property type="project" value="TreeGrafter"/>
</dbReference>
<dbReference type="Pfam" id="PF17900">
    <property type="entry name" value="Peptidase_M1_N"/>
    <property type="match status" value="1"/>
</dbReference>
<dbReference type="Gene3D" id="1.10.390.10">
    <property type="entry name" value="Neutral Protease Domain 2"/>
    <property type="match status" value="1"/>
</dbReference>
<sequence>MPKTKQPRNPYLLPDTITPQHYTITLTPDLETFTFIGEESIVVNIKGKTSKIVLHALDLKVNRVDICYVGQVGHAPAQKITFNKKMQTVTLNFGQSLEPGEAVLHIQFSGTLNDKMCGFYRTSYFVNDEKRWGAATQFEATDARRAFPCWDEPAQKAKFSINLNIPEHMTGLSNMPTKPSTEKRVEFQTTPPMSTYLVAFIVADLEYIEAYDKNGVRIRVYTTPGKKEHGQFGLDVALHTLPFLAEYYDMKYPLPKLDLVALPDFGAGAMENWGLETFRETALLIDPANVSVAARERVADVVDHELAHHWFGNLVTMQWWTHLWLNEGFANFVENKAVDKQFPEWERMLRFIAEDVRGALHAMDKKNSHAIEVDVKNPAEIREIFDTTTYSGGGSVNFMNEQYLTEEGFLKGLRLYLKKYAYGNATTKQL</sequence>
<evidence type="ECO:0000256" key="2">
    <source>
        <dbReference type="ARBA" id="ARBA00010136"/>
    </source>
</evidence>
<dbReference type="Gene3D" id="2.60.40.1730">
    <property type="entry name" value="tricorn interacting facor f3 domain"/>
    <property type="match status" value="1"/>
</dbReference>
<dbReference type="InterPro" id="IPR042097">
    <property type="entry name" value="Aminopeptidase_N-like_N_sf"/>
</dbReference>
<evidence type="ECO:0000256" key="9">
    <source>
        <dbReference type="ARBA" id="ARBA00022833"/>
    </source>
</evidence>
<evidence type="ECO:0000256" key="3">
    <source>
        <dbReference type="ARBA" id="ARBA00012564"/>
    </source>
</evidence>
<feature type="domain" description="Peptidase M1 membrane alanine aminopeptidase" evidence="14">
    <location>
        <begin position="232"/>
        <end position="430"/>
    </location>
</feature>
<dbReference type="EC" id="3.4.11.2" evidence="3"/>
<evidence type="ECO:0000256" key="11">
    <source>
        <dbReference type="PIRSR" id="PIRSR634016-1"/>
    </source>
</evidence>
<feature type="domain" description="Aminopeptidase N-like N-terminal" evidence="15">
    <location>
        <begin position="19"/>
        <end position="197"/>
    </location>
</feature>
<organism evidence="16 17">
    <name type="scientific">Candidatus Giovannonibacteria bacterium GW2011_GWC2_44_9</name>
    <dbReference type="NCBI Taxonomy" id="1618658"/>
    <lineage>
        <taxon>Bacteria</taxon>
        <taxon>Candidatus Giovannoniibacteriota</taxon>
    </lineage>
</organism>
<dbReference type="GO" id="GO:0016020">
    <property type="term" value="C:membrane"/>
    <property type="evidence" value="ECO:0007669"/>
    <property type="project" value="TreeGrafter"/>
</dbReference>
<dbReference type="InterPro" id="IPR014782">
    <property type="entry name" value="Peptidase_M1_dom"/>
</dbReference>
<dbReference type="SUPFAM" id="SSF63737">
    <property type="entry name" value="Leukotriene A4 hydrolase N-terminal domain"/>
    <property type="match status" value="1"/>
</dbReference>
<name>A0A0G1KGN0_9BACT</name>
<reference evidence="16 17" key="1">
    <citation type="journal article" date="2015" name="Nature">
        <title>rRNA introns, odd ribosomes, and small enigmatic genomes across a large radiation of phyla.</title>
        <authorList>
            <person name="Brown C.T."/>
            <person name="Hug L.A."/>
            <person name="Thomas B.C."/>
            <person name="Sharon I."/>
            <person name="Castelle C.J."/>
            <person name="Singh A."/>
            <person name="Wilkins M.J."/>
            <person name="Williams K.H."/>
            <person name="Banfield J.F."/>
        </authorList>
    </citation>
    <scope>NUCLEOTIDE SEQUENCE [LARGE SCALE GENOMIC DNA]</scope>
</reference>
<dbReference type="GO" id="GO:0006508">
    <property type="term" value="P:proteolysis"/>
    <property type="evidence" value="ECO:0007669"/>
    <property type="project" value="UniProtKB-KW"/>
</dbReference>
<feature type="binding site" evidence="12">
    <location>
        <position position="327"/>
    </location>
    <ligand>
        <name>Zn(2+)</name>
        <dbReference type="ChEBI" id="CHEBI:29105"/>
        <note>catalytic</note>
    </ligand>
</feature>
<dbReference type="GO" id="GO:0070006">
    <property type="term" value="F:metalloaminopeptidase activity"/>
    <property type="evidence" value="ECO:0007669"/>
    <property type="project" value="TreeGrafter"/>
</dbReference>
<gene>
    <name evidence="16" type="ORF">UW81_C0037G0001</name>
</gene>
<dbReference type="GO" id="GO:0005737">
    <property type="term" value="C:cytoplasm"/>
    <property type="evidence" value="ECO:0007669"/>
    <property type="project" value="TreeGrafter"/>
</dbReference>
<accession>A0A0G1KGN0</accession>
<dbReference type="CDD" id="cd09601">
    <property type="entry name" value="M1_APN-Q_like"/>
    <property type="match status" value="1"/>
</dbReference>
<dbReference type="GO" id="GO:0016285">
    <property type="term" value="F:alanyl aminopeptidase activity"/>
    <property type="evidence" value="ECO:0007669"/>
    <property type="project" value="UniProtKB-EC"/>
</dbReference>
<protein>
    <recommendedName>
        <fullName evidence="4">Aminopeptidase N</fullName>
        <ecNumber evidence="3">3.4.11.2</ecNumber>
    </recommendedName>
</protein>
<proteinExistence type="inferred from homology"/>
<dbReference type="Pfam" id="PF01433">
    <property type="entry name" value="Peptidase_M1"/>
    <property type="match status" value="1"/>
</dbReference>
<feature type="site" description="Transition state stabilizer" evidence="13">
    <location>
        <position position="390"/>
    </location>
</feature>
<dbReference type="Proteomes" id="UP000033915">
    <property type="component" value="Unassembled WGS sequence"/>
</dbReference>
<evidence type="ECO:0000256" key="1">
    <source>
        <dbReference type="ARBA" id="ARBA00000098"/>
    </source>
</evidence>
<evidence type="ECO:0000313" key="17">
    <source>
        <dbReference type="Proteomes" id="UP000033915"/>
    </source>
</evidence>
<evidence type="ECO:0000259" key="15">
    <source>
        <dbReference type="Pfam" id="PF17900"/>
    </source>
</evidence>
<comment type="cofactor">
    <cofactor evidence="12">
        <name>Zn(2+)</name>
        <dbReference type="ChEBI" id="CHEBI:29105"/>
    </cofactor>
    <text evidence="12">Binds 1 zinc ion per subunit.</text>
</comment>
<comment type="caution">
    <text evidence="16">The sequence shown here is derived from an EMBL/GenBank/DDBJ whole genome shotgun (WGS) entry which is preliminary data.</text>
</comment>
<evidence type="ECO:0000256" key="10">
    <source>
        <dbReference type="ARBA" id="ARBA00023049"/>
    </source>
</evidence>
<evidence type="ECO:0000256" key="12">
    <source>
        <dbReference type="PIRSR" id="PIRSR634016-3"/>
    </source>
</evidence>
<dbReference type="PANTHER" id="PTHR11533:SF174">
    <property type="entry name" value="PUROMYCIN-SENSITIVE AMINOPEPTIDASE-RELATED"/>
    <property type="match status" value="1"/>
</dbReference>
<dbReference type="PANTHER" id="PTHR11533">
    <property type="entry name" value="PROTEASE M1 ZINC METALLOPROTEASE"/>
    <property type="match status" value="1"/>
</dbReference>
<dbReference type="GO" id="GO:0042277">
    <property type="term" value="F:peptide binding"/>
    <property type="evidence" value="ECO:0007669"/>
    <property type="project" value="TreeGrafter"/>
</dbReference>